<dbReference type="Pfam" id="PF10025">
    <property type="entry name" value="DUF2267"/>
    <property type="match status" value="1"/>
</dbReference>
<gene>
    <name evidence="1" type="ORF">GA0070614_5501</name>
</gene>
<organism evidence="1 2">
    <name type="scientific">Micromonospora coxensis</name>
    <dbReference type="NCBI Taxonomy" id="356852"/>
    <lineage>
        <taxon>Bacteria</taxon>
        <taxon>Bacillati</taxon>
        <taxon>Actinomycetota</taxon>
        <taxon>Actinomycetes</taxon>
        <taxon>Micromonosporales</taxon>
        <taxon>Micromonosporaceae</taxon>
        <taxon>Micromonospora</taxon>
    </lineage>
</organism>
<dbReference type="AlphaFoldDB" id="A0A1C5JVY9"/>
<dbReference type="InterPro" id="IPR038282">
    <property type="entry name" value="DUF2267_sf"/>
</dbReference>
<sequence>MPTRVRIGAGSYGRELGGRQEAVVRFPLFVDAVARRAELRPDQAAAISRAVLRTVAERVQAGEADDLAAQLPDDLSAYLAGPAEAGGAGRPDTYGPLEFLRRVAERAGVEPATAQVGVRAVFATLREAVTVGEFQDLVAQLPESFTRGIDPAPPRPYDG</sequence>
<evidence type="ECO:0000313" key="1">
    <source>
        <dbReference type="EMBL" id="SCG74667.1"/>
    </source>
</evidence>
<dbReference type="EMBL" id="LT607753">
    <property type="protein sequence ID" value="SCG74667.1"/>
    <property type="molecule type" value="Genomic_DNA"/>
</dbReference>
<protein>
    <submittedName>
        <fullName evidence="1">Uncharacterized conserved protein, DUF2267 family</fullName>
    </submittedName>
</protein>
<keyword evidence="2" id="KW-1185">Reference proteome</keyword>
<proteinExistence type="predicted"/>
<dbReference type="Gene3D" id="1.10.490.110">
    <property type="entry name" value="Uncharacterized conserved protein DUF2267"/>
    <property type="match status" value="1"/>
</dbReference>
<accession>A0A1C5JVY9</accession>
<reference evidence="2" key="1">
    <citation type="submission" date="2016-06" db="EMBL/GenBank/DDBJ databases">
        <authorList>
            <person name="Varghese N."/>
            <person name="Submissions Spin"/>
        </authorList>
    </citation>
    <scope>NUCLEOTIDE SEQUENCE [LARGE SCALE GENOMIC DNA]</scope>
    <source>
        <strain evidence="2">DSM 45161</strain>
    </source>
</reference>
<evidence type="ECO:0000313" key="2">
    <source>
        <dbReference type="Proteomes" id="UP000198215"/>
    </source>
</evidence>
<dbReference type="RefSeq" id="WP_231933401.1">
    <property type="nucleotide sequence ID" value="NZ_LT607753.1"/>
</dbReference>
<dbReference type="Proteomes" id="UP000198215">
    <property type="component" value="Chromosome I"/>
</dbReference>
<dbReference type="InterPro" id="IPR018727">
    <property type="entry name" value="DUF2267"/>
</dbReference>
<name>A0A1C5JVY9_9ACTN</name>